<feature type="compositionally biased region" description="Low complexity" evidence="1">
    <location>
        <begin position="78"/>
        <end position="88"/>
    </location>
</feature>
<evidence type="ECO:0000313" key="3">
    <source>
        <dbReference type="EMBL" id="PWK51798.1"/>
    </source>
</evidence>
<dbReference type="InterPro" id="IPR000073">
    <property type="entry name" value="AB_hydrolase_1"/>
</dbReference>
<comment type="caution">
    <text evidence="3">The sequence shown here is derived from an EMBL/GenBank/DDBJ whole genome shotgun (WGS) entry which is preliminary data.</text>
</comment>
<dbReference type="PANTHER" id="PTHR43798">
    <property type="entry name" value="MONOACYLGLYCEROL LIPASE"/>
    <property type="match status" value="1"/>
</dbReference>
<dbReference type="PANTHER" id="PTHR43798:SF33">
    <property type="entry name" value="HYDROLASE, PUTATIVE (AFU_ORTHOLOGUE AFUA_2G14860)-RELATED"/>
    <property type="match status" value="1"/>
</dbReference>
<proteinExistence type="predicted"/>
<evidence type="ECO:0000259" key="2">
    <source>
        <dbReference type="Pfam" id="PF00561"/>
    </source>
</evidence>
<dbReference type="Pfam" id="PF00561">
    <property type="entry name" value="Abhydrolase_1"/>
    <property type="match status" value="1"/>
</dbReference>
<protein>
    <submittedName>
        <fullName evidence="3">Pimeloyl-ACP methyl ester carboxylesterase</fullName>
    </submittedName>
</protein>
<evidence type="ECO:0000313" key="4">
    <source>
        <dbReference type="Proteomes" id="UP000245790"/>
    </source>
</evidence>
<reference evidence="3 4" key="1">
    <citation type="submission" date="2018-05" db="EMBL/GenBank/DDBJ databases">
        <title>Genomic Encyclopedia of Type Strains, Phase IV (KMG-IV): sequencing the most valuable type-strain genomes for metagenomic binning, comparative biology and taxonomic classification.</title>
        <authorList>
            <person name="Goeker M."/>
        </authorList>
    </citation>
    <scope>NUCLEOTIDE SEQUENCE [LARGE SCALE GENOMIC DNA]</scope>
    <source>
        <strain evidence="3 4">DSM 25350</strain>
    </source>
</reference>
<dbReference type="PRINTS" id="PR00111">
    <property type="entry name" value="ABHYDROLASE"/>
</dbReference>
<feature type="domain" description="AB hydrolase-1" evidence="2">
    <location>
        <begin position="129"/>
        <end position="366"/>
    </location>
</feature>
<dbReference type="Gene3D" id="3.40.50.1820">
    <property type="entry name" value="alpha/beta hydrolase"/>
    <property type="match status" value="1"/>
</dbReference>
<feature type="compositionally biased region" description="Basic and acidic residues" evidence="1">
    <location>
        <begin position="89"/>
        <end position="98"/>
    </location>
</feature>
<accession>A0A316FSQ2</accession>
<dbReference type="GO" id="GO:0016020">
    <property type="term" value="C:membrane"/>
    <property type="evidence" value="ECO:0007669"/>
    <property type="project" value="TreeGrafter"/>
</dbReference>
<feature type="region of interest" description="Disordered" evidence="1">
    <location>
        <begin position="66"/>
        <end position="98"/>
    </location>
</feature>
<evidence type="ECO:0000256" key="1">
    <source>
        <dbReference type="SAM" id="MobiDB-lite"/>
    </source>
</evidence>
<gene>
    <name evidence="3" type="ORF">C8D97_105113</name>
</gene>
<keyword evidence="4" id="KW-1185">Reference proteome</keyword>
<dbReference type="AlphaFoldDB" id="A0A316FSQ2"/>
<dbReference type="InterPro" id="IPR029058">
    <property type="entry name" value="AB_hydrolase_fold"/>
</dbReference>
<dbReference type="EMBL" id="QGGU01000005">
    <property type="protein sequence ID" value="PWK51798.1"/>
    <property type="molecule type" value="Genomic_DNA"/>
</dbReference>
<dbReference type="InterPro" id="IPR050266">
    <property type="entry name" value="AB_hydrolase_sf"/>
</dbReference>
<name>A0A316FSQ2_9GAMM</name>
<organism evidence="3 4">
    <name type="scientific">Pleionea mediterranea</name>
    <dbReference type="NCBI Taxonomy" id="523701"/>
    <lineage>
        <taxon>Bacteria</taxon>
        <taxon>Pseudomonadati</taxon>
        <taxon>Pseudomonadota</taxon>
        <taxon>Gammaproteobacteria</taxon>
        <taxon>Oceanospirillales</taxon>
        <taxon>Pleioneaceae</taxon>
        <taxon>Pleionea</taxon>
    </lineage>
</organism>
<dbReference type="Proteomes" id="UP000245790">
    <property type="component" value="Unassembled WGS sequence"/>
</dbReference>
<sequence length="551" mass="60474">MMTSIVKNALNDSLNDSLYDALYNTMSNFLSSSQLSSLYLFSQRFLFCLITVSLVLLTACQSHSPAPVSQIQPKQPVKSNKSSAASPKKSTDKSASRDKLSLPSSYFIQEPIFNTQIRVLEAGEPSANNILLIHGLGAQGADDWQTVIPYLAENFYVTAIDLPGFGQSGSTNALYSPENYARLLNWLVDRQALQNLTVIGHSMGAAIGLKFVADYPENVDKLIMIDSAGMLHRSVIAKHFLRVENLQSQLFDTPFEIDFINTLGNKINKASEWLLETADTLPDLTALLLNTPAARNALFKDKSSLNAALAMINEDFSDEVSRVNIPVHLIWGARDRVAPLRIGQTLEAKLSNAQLHIIANAGHNPMQETPFELKKVLLSAIYQAPILKQPMPKTIGQTNLNCEQKNKHIISGAYKTIVLDGCENVLLKNVTAERLIVTNQSRVRLTNVLLKNPQGNALTIEHSALEGTQVTIKAKQAIALNHAKLDLAAASVSSHSPFVVATGESTSYFSLSESLPLGLSQENRSGVDRDVRWLHGHYLLQQDLSHEDLAP</sequence>
<dbReference type="SUPFAM" id="SSF53474">
    <property type="entry name" value="alpha/beta-Hydrolases"/>
    <property type="match status" value="1"/>
</dbReference>